<comment type="caution">
    <text evidence="1">The sequence shown here is derived from an EMBL/GenBank/DDBJ whole genome shotgun (WGS) entry which is preliminary data.</text>
</comment>
<organism evidence="1 2">
    <name type="scientific">Sphaerodactylus townsendi</name>
    <dbReference type="NCBI Taxonomy" id="933632"/>
    <lineage>
        <taxon>Eukaryota</taxon>
        <taxon>Metazoa</taxon>
        <taxon>Chordata</taxon>
        <taxon>Craniata</taxon>
        <taxon>Vertebrata</taxon>
        <taxon>Euteleostomi</taxon>
        <taxon>Lepidosauria</taxon>
        <taxon>Squamata</taxon>
        <taxon>Bifurcata</taxon>
        <taxon>Gekkota</taxon>
        <taxon>Sphaerodactylidae</taxon>
        <taxon>Sphaerodactylus</taxon>
    </lineage>
</organism>
<proteinExistence type="predicted"/>
<keyword evidence="2" id="KW-1185">Reference proteome</keyword>
<protein>
    <submittedName>
        <fullName evidence="1">Uncharacterized protein</fullName>
    </submittedName>
</protein>
<accession>A0ACB8EB22</accession>
<dbReference type="EMBL" id="CM037627">
    <property type="protein sequence ID" value="KAH7989693.1"/>
    <property type="molecule type" value="Genomic_DNA"/>
</dbReference>
<name>A0ACB8EB22_9SAUR</name>
<reference evidence="1" key="1">
    <citation type="submission" date="2021-08" db="EMBL/GenBank/DDBJ databases">
        <title>The first chromosome-level gecko genome reveals the dynamic sex chromosomes of Neotropical dwarf geckos (Sphaerodactylidae: Sphaerodactylus).</title>
        <authorList>
            <person name="Pinto B.J."/>
            <person name="Keating S.E."/>
            <person name="Gamble T."/>
        </authorList>
    </citation>
    <scope>NUCLEOTIDE SEQUENCE</scope>
    <source>
        <strain evidence="1">TG3544</strain>
    </source>
</reference>
<sequence length="70" mass="7295">MAALKTSGQAGQRAADEGLDRSLQHMLRAIVEERHRLALGHDIGGLGENKGSHVKLASGVNCCSVTSTLA</sequence>
<evidence type="ECO:0000313" key="2">
    <source>
        <dbReference type="Proteomes" id="UP000827872"/>
    </source>
</evidence>
<gene>
    <name evidence="1" type="ORF">K3G42_013072</name>
</gene>
<dbReference type="Proteomes" id="UP000827872">
    <property type="component" value="Linkage Group LG14"/>
</dbReference>
<evidence type="ECO:0000313" key="1">
    <source>
        <dbReference type="EMBL" id="KAH7989693.1"/>
    </source>
</evidence>